<dbReference type="InterPro" id="IPR005818">
    <property type="entry name" value="Histone_H1/H5_H15"/>
</dbReference>
<dbReference type="GO" id="GO:0003690">
    <property type="term" value="F:double-stranded DNA binding"/>
    <property type="evidence" value="ECO:0007669"/>
    <property type="project" value="TreeGrafter"/>
</dbReference>
<dbReference type="AlphaFoldDB" id="Q4RXK8"/>
<reference evidence="6" key="2">
    <citation type="submission" date="2004-02" db="EMBL/GenBank/DDBJ databases">
        <authorList>
            <consortium name="Genoscope"/>
            <consortium name="Whitehead Institute Centre for Genome Research"/>
        </authorList>
    </citation>
    <scope>NUCLEOTIDE SEQUENCE</scope>
</reference>
<dbReference type="FunFam" id="1.10.10.10:FF:000393">
    <property type="entry name" value="Oocyte-specific H1 histone"/>
    <property type="match status" value="1"/>
</dbReference>
<dbReference type="PROSITE" id="PS51504">
    <property type="entry name" value="H15"/>
    <property type="match status" value="1"/>
</dbReference>
<dbReference type="OrthoDB" id="1110759at2759"/>
<dbReference type="CDD" id="cd00073">
    <property type="entry name" value="H15"/>
    <property type="match status" value="1"/>
</dbReference>
<dbReference type="Gene3D" id="1.10.10.10">
    <property type="entry name" value="Winged helix-like DNA-binding domain superfamily/Winged helix DNA-binding domain"/>
    <property type="match status" value="1"/>
</dbReference>
<dbReference type="GO" id="GO:0031492">
    <property type="term" value="F:nucleosomal DNA binding"/>
    <property type="evidence" value="ECO:0007669"/>
    <property type="project" value="TreeGrafter"/>
</dbReference>
<name>Q4RXK8_TETNG</name>
<dbReference type="GO" id="GO:0000786">
    <property type="term" value="C:nucleosome"/>
    <property type="evidence" value="ECO:0007669"/>
    <property type="project" value="InterPro"/>
</dbReference>
<keyword evidence="3" id="KW-0238">DNA-binding</keyword>
<dbReference type="InterPro" id="IPR036390">
    <property type="entry name" value="WH_DNA-bd_sf"/>
</dbReference>
<dbReference type="InterPro" id="IPR036388">
    <property type="entry name" value="WH-like_DNA-bd_sf"/>
</dbReference>
<reference evidence="6" key="1">
    <citation type="journal article" date="2004" name="Nature">
        <title>Genome duplication in the teleost fish Tetraodon nigroviridis reveals the early vertebrate proto-karyotype.</title>
        <authorList>
            <person name="Jaillon O."/>
            <person name="Aury J.-M."/>
            <person name="Brunet F."/>
            <person name="Petit J.-L."/>
            <person name="Stange-Thomann N."/>
            <person name="Mauceli E."/>
            <person name="Bouneau L."/>
            <person name="Fischer C."/>
            <person name="Ozouf-Costaz C."/>
            <person name="Bernot A."/>
            <person name="Nicaud S."/>
            <person name="Jaffe D."/>
            <person name="Fisher S."/>
            <person name="Lutfalla G."/>
            <person name="Dossat C."/>
            <person name="Segurens B."/>
            <person name="Dasilva C."/>
            <person name="Salanoubat M."/>
            <person name="Levy M."/>
            <person name="Boudet N."/>
            <person name="Castellano S."/>
            <person name="Anthouard V."/>
            <person name="Jubin C."/>
            <person name="Castelli V."/>
            <person name="Katinka M."/>
            <person name="Vacherie B."/>
            <person name="Biemont C."/>
            <person name="Skalli Z."/>
            <person name="Cattolico L."/>
            <person name="Poulain J."/>
            <person name="De Berardinis V."/>
            <person name="Cruaud C."/>
            <person name="Duprat S."/>
            <person name="Brottier P."/>
            <person name="Coutanceau J.-P."/>
            <person name="Gouzy J."/>
            <person name="Parra G."/>
            <person name="Lardier G."/>
            <person name="Chapple C."/>
            <person name="McKernan K.J."/>
            <person name="McEwan P."/>
            <person name="Bosak S."/>
            <person name="Kellis M."/>
            <person name="Volff J.-N."/>
            <person name="Guigo R."/>
            <person name="Zody M.C."/>
            <person name="Mesirov J."/>
            <person name="Lindblad-Toh K."/>
            <person name="Birren B."/>
            <person name="Nusbaum C."/>
            <person name="Kahn D."/>
            <person name="Robinson-Rechavi M."/>
            <person name="Laudet V."/>
            <person name="Schachter V."/>
            <person name="Quetier F."/>
            <person name="Saurin W."/>
            <person name="Scarpelli C."/>
            <person name="Wincker P."/>
            <person name="Lander E.S."/>
            <person name="Weissenbach J."/>
            <person name="Roest Crollius H."/>
        </authorList>
    </citation>
    <scope>NUCLEOTIDE SEQUENCE [LARGE SCALE GENOMIC DNA]</scope>
</reference>
<comment type="subcellular location">
    <subcellularLocation>
        <location evidence="1">Nucleus</location>
    </subcellularLocation>
</comment>
<evidence type="ECO:0000256" key="4">
    <source>
        <dbReference type="ARBA" id="ARBA00023242"/>
    </source>
</evidence>
<comment type="caution">
    <text evidence="6">The sequence shown here is derived from an EMBL/GenBank/DDBJ whole genome shotgun (WGS) entry which is preliminary data.</text>
</comment>
<dbReference type="Pfam" id="PF00538">
    <property type="entry name" value="Linker_histone"/>
    <property type="match status" value="1"/>
</dbReference>
<dbReference type="SMART" id="SM00526">
    <property type="entry name" value="H15"/>
    <property type="match status" value="1"/>
</dbReference>
<sequence>MPPKKPAADSAKEDKPDALAVRRLHARPHPSTAIMVKEALKALDSRKGASSQAIQNYIKLKYPTVDAVRLKHLVRGALKKGIESGALVRPANSTITTGATGRFRVTRQSWPFLSWMSGGGGGSSQL</sequence>
<keyword evidence="4" id="KW-0539">Nucleus</keyword>
<evidence type="ECO:0000313" key="6">
    <source>
        <dbReference type="EMBL" id="CAG06874.1"/>
    </source>
</evidence>
<evidence type="ECO:0000256" key="2">
    <source>
        <dbReference type="ARBA" id="ARBA00022454"/>
    </source>
</evidence>
<feature type="domain" description="H15" evidence="5">
    <location>
        <begin position="28"/>
        <end position="107"/>
    </location>
</feature>
<dbReference type="GO" id="GO:0030261">
    <property type="term" value="P:chromosome condensation"/>
    <property type="evidence" value="ECO:0007669"/>
    <property type="project" value="TreeGrafter"/>
</dbReference>
<evidence type="ECO:0000256" key="1">
    <source>
        <dbReference type="ARBA" id="ARBA00004123"/>
    </source>
</evidence>
<dbReference type="SUPFAM" id="SSF46785">
    <property type="entry name" value="Winged helix' DNA-binding domain"/>
    <property type="match status" value="1"/>
</dbReference>
<keyword evidence="2" id="KW-0158">Chromosome</keyword>
<proteinExistence type="predicted"/>
<dbReference type="PANTHER" id="PTHR11467:SF177">
    <property type="entry name" value="HISTONE H1, EARLY EMBRYONIC"/>
    <property type="match status" value="1"/>
</dbReference>
<dbReference type="GO" id="GO:0045910">
    <property type="term" value="P:negative regulation of DNA recombination"/>
    <property type="evidence" value="ECO:0007669"/>
    <property type="project" value="TreeGrafter"/>
</dbReference>
<accession>Q4RXK8</accession>
<organism evidence="6">
    <name type="scientific">Tetraodon nigroviridis</name>
    <name type="common">Spotted green pufferfish</name>
    <name type="synonym">Chelonodon nigroviridis</name>
    <dbReference type="NCBI Taxonomy" id="99883"/>
    <lineage>
        <taxon>Eukaryota</taxon>
        <taxon>Metazoa</taxon>
        <taxon>Chordata</taxon>
        <taxon>Craniata</taxon>
        <taxon>Vertebrata</taxon>
        <taxon>Euteleostomi</taxon>
        <taxon>Actinopterygii</taxon>
        <taxon>Neopterygii</taxon>
        <taxon>Teleostei</taxon>
        <taxon>Neoteleostei</taxon>
        <taxon>Acanthomorphata</taxon>
        <taxon>Eupercaria</taxon>
        <taxon>Tetraodontiformes</taxon>
        <taxon>Tetradontoidea</taxon>
        <taxon>Tetraodontidae</taxon>
        <taxon>Tetraodon</taxon>
    </lineage>
</organism>
<dbReference type="KEGG" id="tng:GSTEN00027375G001"/>
<protein>
    <submittedName>
        <fullName evidence="6">(spotted green pufferfish) hypothetical protein</fullName>
    </submittedName>
</protein>
<dbReference type="GO" id="GO:0005634">
    <property type="term" value="C:nucleus"/>
    <property type="evidence" value="ECO:0007669"/>
    <property type="project" value="UniProtKB-SubCell"/>
</dbReference>
<dbReference type="PANTHER" id="PTHR11467">
    <property type="entry name" value="HISTONE H1"/>
    <property type="match status" value="1"/>
</dbReference>
<dbReference type="GO" id="GO:0006334">
    <property type="term" value="P:nucleosome assembly"/>
    <property type="evidence" value="ECO:0007669"/>
    <property type="project" value="InterPro"/>
</dbReference>
<evidence type="ECO:0000259" key="5">
    <source>
        <dbReference type="PROSITE" id="PS51504"/>
    </source>
</evidence>
<gene>
    <name evidence="6" type="ORF">GSTENG00027375001</name>
</gene>
<dbReference type="EMBL" id="CAAE01014979">
    <property type="protein sequence ID" value="CAG06874.1"/>
    <property type="molecule type" value="Genomic_DNA"/>
</dbReference>
<evidence type="ECO:0000256" key="3">
    <source>
        <dbReference type="ARBA" id="ARBA00023125"/>
    </source>
</evidence>